<evidence type="ECO:0000259" key="3">
    <source>
        <dbReference type="PROSITE" id="PS50887"/>
    </source>
</evidence>
<dbReference type="SMART" id="SM00267">
    <property type="entry name" value="GGDEF"/>
    <property type="match status" value="1"/>
</dbReference>
<evidence type="ECO:0000313" key="4">
    <source>
        <dbReference type="EMBL" id="BBY29577.1"/>
    </source>
</evidence>
<keyword evidence="2" id="KW-0812">Transmembrane</keyword>
<feature type="transmembrane region" description="Helical" evidence="2">
    <location>
        <begin position="115"/>
        <end position="132"/>
    </location>
</feature>
<dbReference type="EMBL" id="AP022588">
    <property type="protein sequence ID" value="BBY29577.1"/>
    <property type="molecule type" value="Genomic_DNA"/>
</dbReference>
<gene>
    <name evidence="4" type="ORF">MSEDJ_36730</name>
</gene>
<dbReference type="PROSITE" id="PS50887">
    <property type="entry name" value="GGDEF"/>
    <property type="match status" value="1"/>
</dbReference>
<keyword evidence="2" id="KW-0472">Membrane</keyword>
<feature type="transmembrane region" description="Helical" evidence="2">
    <location>
        <begin position="59"/>
        <end position="77"/>
    </location>
</feature>
<evidence type="ECO:0000256" key="2">
    <source>
        <dbReference type="SAM" id="Phobius"/>
    </source>
</evidence>
<dbReference type="GO" id="GO:1902201">
    <property type="term" value="P:negative regulation of bacterial-type flagellum-dependent cell motility"/>
    <property type="evidence" value="ECO:0007669"/>
    <property type="project" value="TreeGrafter"/>
</dbReference>
<dbReference type="CDD" id="cd01949">
    <property type="entry name" value="GGDEF"/>
    <property type="match status" value="1"/>
</dbReference>
<feature type="transmembrane region" description="Helical" evidence="2">
    <location>
        <begin position="89"/>
        <end position="108"/>
    </location>
</feature>
<name>A0A7I7QUB9_9MYCO</name>
<dbReference type="InterPro" id="IPR043128">
    <property type="entry name" value="Rev_trsase/Diguanyl_cyclase"/>
</dbReference>
<feature type="transmembrane region" description="Helical" evidence="2">
    <location>
        <begin position="162"/>
        <end position="182"/>
    </location>
</feature>
<evidence type="ECO:0000313" key="5">
    <source>
        <dbReference type="Proteomes" id="UP000467193"/>
    </source>
</evidence>
<feature type="transmembrane region" description="Helical" evidence="2">
    <location>
        <begin position="194"/>
        <end position="216"/>
    </location>
</feature>
<dbReference type="NCBIfam" id="TIGR00254">
    <property type="entry name" value="GGDEF"/>
    <property type="match status" value="1"/>
</dbReference>
<dbReference type="Gene3D" id="3.30.70.270">
    <property type="match status" value="1"/>
</dbReference>
<feature type="region of interest" description="Disordered" evidence="1">
    <location>
        <begin position="433"/>
        <end position="477"/>
    </location>
</feature>
<dbReference type="InterPro" id="IPR029787">
    <property type="entry name" value="Nucleotide_cyclase"/>
</dbReference>
<proteinExistence type="predicted"/>
<reference evidence="4 5" key="1">
    <citation type="journal article" date="2019" name="Emerg. Microbes Infect.">
        <title>Comprehensive subspecies identification of 175 nontuberculous mycobacteria species based on 7547 genomic profiles.</title>
        <authorList>
            <person name="Matsumoto Y."/>
            <person name="Kinjo T."/>
            <person name="Motooka D."/>
            <person name="Nabeya D."/>
            <person name="Jung N."/>
            <person name="Uechi K."/>
            <person name="Horii T."/>
            <person name="Iida T."/>
            <person name="Fujita J."/>
            <person name="Nakamura S."/>
        </authorList>
    </citation>
    <scope>NUCLEOTIDE SEQUENCE [LARGE SCALE GENOMIC DNA]</scope>
    <source>
        <strain evidence="4 5">JCM 17899</strain>
    </source>
</reference>
<dbReference type="GO" id="GO:0005886">
    <property type="term" value="C:plasma membrane"/>
    <property type="evidence" value="ECO:0007669"/>
    <property type="project" value="TreeGrafter"/>
</dbReference>
<dbReference type="Pfam" id="PF00990">
    <property type="entry name" value="GGDEF"/>
    <property type="match status" value="1"/>
</dbReference>
<dbReference type="KEGG" id="msei:MSEDJ_36730"/>
<feature type="domain" description="GGDEF" evidence="3">
    <location>
        <begin position="252"/>
        <end position="384"/>
    </location>
</feature>
<sequence length="477" mass="50987">MESEATLIRPVPRTAVWADYHECEPIAVERICHWWRQPDHFDWLSSYLAARNLQRFTRFMMATIVLLLAAAPLLMLNSPVGPQGTVTRVLSIVVAAVFAIMAVSWATAWPSRTQSLAFVLLANAGVAAMCLAQSTPTAGLHATMAFAAVAGYVAFFHTSRALLLTLSVASVTASICAAQLIADGDPWGALSKLLVLSVGVLAVPFSAQVLTHFLGVDALRSDTDPLTELPNRRGFYRSMRTLAIEAVDSRSLALSTLMIDLDAFKRVNDTAGHAAGDQTLIEVADILRRTRRGDSVIARIGGEEFVVGVVGDRESAIGLAERLCREISETPWRVTASVGVASVTLSRIPAEGLRAFLQGLVEASDRAMYTAKRAGGNQVYVAGTPHPTEPPPPMVAPTFDYAAAPSVDPMPRRTTATNGSVPWMAADRNLSRADRTRTTAAADMDPAPAKTRAAPAAVPPEIISPTPTAVTTAKKRL</sequence>
<dbReference type="Proteomes" id="UP000467193">
    <property type="component" value="Chromosome"/>
</dbReference>
<dbReference type="InterPro" id="IPR050469">
    <property type="entry name" value="Diguanylate_Cyclase"/>
</dbReference>
<dbReference type="GO" id="GO:0052621">
    <property type="term" value="F:diguanylate cyclase activity"/>
    <property type="evidence" value="ECO:0007669"/>
    <property type="project" value="TreeGrafter"/>
</dbReference>
<dbReference type="InterPro" id="IPR000160">
    <property type="entry name" value="GGDEF_dom"/>
</dbReference>
<dbReference type="PANTHER" id="PTHR45138:SF9">
    <property type="entry name" value="DIGUANYLATE CYCLASE DGCM-RELATED"/>
    <property type="match status" value="1"/>
</dbReference>
<dbReference type="PANTHER" id="PTHR45138">
    <property type="entry name" value="REGULATORY COMPONENTS OF SENSORY TRANSDUCTION SYSTEM"/>
    <property type="match status" value="1"/>
</dbReference>
<dbReference type="AlphaFoldDB" id="A0A7I7QUB9"/>
<keyword evidence="5" id="KW-1185">Reference proteome</keyword>
<dbReference type="SUPFAM" id="SSF55073">
    <property type="entry name" value="Nucleotide cyclase"/>
    <property type="match status" value="1"/>
</dbReference>
<dbReference type="GO" id="GO:0043709">
    <property type="term" value="P:cell adhesion involved in single-species biofilm formation"/>
    <property type="evidence" value="ECO:0007669"/>
    <property type="project" value="TreeGrafter"/>
</dbReference>
<feature type="compositionally biased region" description="Low complexity" evidence="1">
    <location>
        <begin position="438"/>
        <end position="460"/>
    </location>
</feature>
<evidence type="ECO:0000256" key="1">
    <source>
        <dbReference type="SAM" id="MobiDB-lite"/>
    </source>
</evidence>
<keyword evidence="2" id="KW-1133">Transmembrane helix</keyword>
<feature type="transmembrane region" description="Helical" evidence="2">
    <location>
        <begin position="138"/>
        <end position="155"/>
    </location>
</feature>
<accession>A0A7I7QUB9</accession>
<organism evidence="4 5">
    <name type="scientific">Mycolicibacterium sediminis</name>
    <dbReference type="NCBI Taxonomy" id="1286180"/>
    <lineage>
        <taxon>Bacteria</taxon>
        <taxon>Bacillati</taxon>
        <taxon>Actinomycetota</taxon>
        <taxon>Actinomycetes</taxon>
        <taxon>Mycobacteriales</taxon>
        <taxon>Mycobacteriaceae</taxon>
        <taxon>Mycolicibacterium</taxon>
    </lineage>
</organism>
<protein>
    <recommendedName>
        <fullName evidence="3">GGDEF domain-containing protein</fullName>
    </recommendedName>
</protein>